<keyword evidence="2" id="KW-0653">Protein transport</keyword>
<keyword evidence="4" id="KW-1185">Reference proteome</keyword>
<dbReference type="GO" id="GO:0042147">
    <property type="term" value="P:retrograde transport, endosome to Golgi"/>
    <property type="evidence" value="ECO:0007669"/>
    <property type="project" value="UniProtKB-UniRule"/>
</dbReference>
<dbReference type="GO" id="GO:0000938">
    <property type="term" value="C:GARP complex"/>
    <property type="evidence" value="ECO:0007669"/>
    <property type="project" value="UniProtKB-UniRule"/>
</dbReference>
<dbReference type="GO" id="GO:0006869">
    <property type="term" value="P:lipid transport"/>
    <property type="evidence" value="ECO:0007669"/>
    <property type="project" value="UniProtKB-UniRule"/>
</dbReference>
<keyword evidence="2" id="KW-0333">Golgi apparatus</keyword>
<evidence type="ECO:0000313" key="4">
    <source>
        <dbReference type="Proteomes" id="UP000193498"/>
    </source>
</evidence>
<dbReference type="GO" id="GO:0032456">
    <property type="term" value="P:endocytic recycling"/>
    <property type="evidence" value="ECO:0007669"/>
    <property type="project" value="TreeGrafter"/>
</dbReference>
<dbReference type="InParanoid" id="A0A1Y1Y173"/>
<dbReference type="PANTHER" id="PTHR15954">
    <property type="entry name" value="VACUOLAR PROTEIN SORTING-ASSOCIATED PROTEIN 51 HOMOLOG"/>
    <property type="match status" value="1"/>
</dbReference>
<protein>
    <recommendedName>
        <fullName evidence="2">Vacuolar protein sorting-associated protein 51 homolog</fullName>
    </recommendedName>
</protein>
<accession>A0A1Y1Y173</accession>
<dbReference type="GO" id="GO:0016020">
    <property type="term" value="C:membrane"/>
    <property type="evidence" value="ECO:0007669"/>
    <property type="project" value="TreeGrafter"/>
</dbReference>
<reference evidence="3 4" key="1">
    <citation type="submission" date="2016-07" db="EMBL/GenBank/DDBJ databases">
        <title>Pervasive Adenine N6-methylation of Active Genes in Fungi.</title>
        <authorList>
            <consortium name="DOE Joint Genome Institute"/>
            <person name="Mondo S.J."/>
            <person name="Dannebaum R.O."/>
            <person name="Kuo R.C."/>
            <person name="Labutti K."/>
            <person name="Haridas S."/>
            <person name="Kuo A."/>
            <person name="Salamov A."/>
            <person name="Ahrendt S.R."/>
            <person name="Lipzen A."/>
            <person name="Sullivan W."/>
            <person name="Andreopoulos W.B."/>
            <person name="Clum A."/>
            <person name="Lindquist E."/>
            <person name="Daum C."/>
            <person name="Ramamoorthy G.K."/>
            <person name="Gryganskyi A."/>
            <person name="Culley D."/>
            <person name="Magnuson J.K."/>
            <person name="James T.Y."/>
            <person name="O'Malley M.A."/>
            <person name="Stajich J.E."/>
            <person name="Spatafora J.W."/>
            <person name="Visel A."/>
            <person name="Grigoriev I.V."/>
        </authorList>
    </citation>
    <scope>NUCLEOTIDE SEQUENCE [LARGE SCALE GENOMIC DNA]</scope>
    <source>
        <strain evidence="3 4">CBS 931.73</strain>
    </source>
</reference>
<comment type="caution">
    <text evidence="3">The sequence shown here is derived from an EMBL/GenBank/DDBJ whole genome shotgun (WGS) entry which is preliminary data.</text>
</comment>
<dbReference type="GO" id="GO:0048193">
    <property type="term" value="P:Golgi vesicle transport"/>
    <property type="evidence" value="ECO:0007669"/>
    <property type="project" value="TreeGrafter"/>
</dbReference>
<dbReference type="GO" id="GO:0007030">
    <property type="term" value="P:Golgi organization"/>
    <property type="evidence" value="ECO:0007669"/>
    <property type="project" value="UniProtKB-UniRule"/>
</dbReference>
<dbReference type="STRING" id="1314790.A0A1Y1Y173"/>
<evidence type="ECO:0000256" key="1">
    <source>
        <dbReference type="ARBA" id="ARBA00006080"/>
    </source>
</evidence>
<dbReference type="AlphaFoldDB" id="A0A1Y1Y173"/>
<name>A0A1Y1Y173_9FUNG</name>
<evidence type="ECO:0000256" key="2">
    <source>
        <dbReference type="RuleBase" id="RU368010"/>
    </source>
</evidence>
<dbReference type="InterPro" id="IPR014812">
    <property type="entry name" value="Vps51"/>
</dbReference>
<comment type="subunit">
    <text evidence="2">Component of the Golgi-associated retrograde protein (GARP) complex.</text>
</comment>
<dbReference type="OrthoDB" id="203678at2759"/>
<dbReference type="GO" id="GO:0005829">
    <property type="term" value="C:cytosol"/>
    <property type="evidence" value="ECO:0007669"/>
    <property type="project" value="GOC"/>
</dbReference>
<gene>
    <name evidence="3" type="ORF">K493DRAFT_317256</name>
</gene>
<comment type="similarity">
    <text evidence="1 2">Belongs to the VPS51 family.</text>
</comment>
<proteinExistence type="inferred from homology"/>
<dbReference type="GO" id="GO:0015031">
    <property type="term" value="P:protein transport"/>
    <property type="evidence" value="ECO:0007669"/>
    <property type="project" value="UniProtKB-UniRule"/>
</dbReference>
<sequence>MEENFSVSETFQKMVKKDSLIELINKDNQLVAEIRQLDGDMKTLVYENYNSFITATETLGKMKNNTNNMDAEMTQLRERMSRITARSTQMNGELKEKRQQIKQLSGVHNLLKKLQFIFELPKRLNECVGQALYPQAILYHARTIDLLSHYKHLSVFSGIEEECRAIMDQVEQVVKGRLEDESATLEEITECIGMLIGLGRDPKEALWRKYLTFGSARLRKVKENMVLQLPGIGSEQKPGSDKSQVYLDKLTFVNDTLLKQTSLFMERFHEYFLGKKVSDKSSEQITSQFQSSLDSAERAQAKEDLVATTNSIIGEYFEIIEQLLVLPHHLTEIDPHVYVDVLSKFEQDIVNSETLCNNGNVDARAKSILQVWIKKLVRGIFANVERDLIAKFASPPADDHLSSHTNLQELISDNREWLSDKLLGQCLPIFTAILSSEAAFVKRPGGSEQFIDIIGKGLRDFWEFSFQGLRYHQYPSQIRLALARFSSDCGAYSVSNIFEAYLQRIYCKDSDSSEWNYAQASYLEDASLLLSDYRGVVNLCMDYSQLFLKEYVESVATELSTKVNAAIEDSDWLNHPTNSTTVTSAWEVIFSQLADIEGSIVLLYPDISDEASFTDSRISSESSRRAPSVASSHRPASVISMQRNTAADLSNQASPSLSSASSLKVGLGSSPPNDFPENPQLFNYIDKLFMERIEVFGKVEPTKAGILTGVLKIVLKAAAETARLSTFGKGGYQQIQLDAEFLKSKVVRMLPNSSILKTLIEELTTSAYARCVDPAPIDRSMRFSGLPSIEDTATP</sequence>
<dbReference type="GO" id="GO:1990745">
    <property type="term" value="C:EARP complex"/>
    <property type="evidence" value="ECO:0007669"/>
    <property type="project" value="TreeGrafter"/>
</dbReference>
<comment type="subcellular location">
    <subcellularLocation>
        <location evidence="2">Golgi apparatus</location>
        <location evidence="2">trans-Golgi network</location>
    </subcellularLocation>
</comment>
<keyword evidence="2" id="KW-0445">Lipid transport</keyword>
<dbReference type="EMBL" id="MCFE01000320">
    <property type="protein sequence ID" value="ORX91466.1"/>
    <property type="molecule type" value="Genomic_DNA"/>
</dbReference>
<dbReference type="Pfam" id="PF08700">
    <property type="entry name" value="VPS51_Exo84_N"/>
    <property type="match status" value="1"/>
</dbReference>
<keyword evidence="2" id="KW-0813">Transport</keyword>
<dbReference type="PANTHER" id="PTHR15954:SF4">
    <property type="entry name" value="VACUOLAR PROTEIN SORTING-ASSOCIATED PROTEIN 51 HOMOLOG"/>
    <property type="match status" value="1"/>
</dbReference>
<organism evidence="3 4">
    <name type="scientific">Basidiobolus meristosporus CBS 931.73</name>
    <dbReference type="NCBI Taxonomy" id="1314790"/>
    <lineage>
        <taxon>Eukaryota</taxon>
        <taxon>Fungi</taxon>
        <taxon>Fungi incertae sedis</taxon>
        <taxon>Zoopagomycota</taxon>
        <taxon>Entomophthoromycotina</taxon>
        <taxon>Basidiobolomycetes</taxon>
        <taxon>Basidiobolales</taxon>
        <taxon>Basidiobolaceae</taxon>
        <taxon>Basidiobolus</taxon>
    </lineage>
</organism>
<evidence type="ECO:0000313" key="3">
    <source>
        <dbReference type="EMBL" id="ORX91466.1"/>
    </source>
</evidence>
<dbReference type="Proteomes" id="UP000193498">
    <property type="component" value="Unassembled WGS sequence"/>
</dbReference>
<comment type="function">
    <text evidence="2">Acts as component of the GARP complex that is involved in retrograde transport from early and late endosomes to the trans-Golgi network (TGN).</text>
</comment>